<accession>A0A2T6C5H5</accession>
<keyword evidence="2" id="KW-1185">Reference proteome</keyword>
<evidence type="ECO:0000313" key="2">
    <source>
        <dbReference type="Proteomes" id="UP000244090"/>
    </source>
</evidence>
<dbReference type="AlphaFoldDB" id="A0A2T6C5H5"/>
<comment type="caution">
    <text evidence="1">The sequence shown here is derived from an EMBL/GenBank/DDBJ whole genome shotgun (WGS) entry which is preliminary data.</text>
</comment>
<gene>
    <name evidence="1" type="ORF">C8N46_101180</name>
</gene>
<reference evidence="1 2" key="1">
    <citation type="submission" date="2018-04" db="EMBL/GenBank/DDBJ databases">
        <title>Genomic Encyclopedia of Archaeal and Bacterial Type Strains, Phase II (KMG-II): from individual species to whole genera.</title>
        <authorList>
            <person name="Goeker M."/>
        </authorList>
    </citation>
    <scope>NUCLEOTIDE SEQUENCE [LARGE SCALE GENOMIC DNA]</scope>
    <source>
        <strain evidence="1 2">DSM 25731</strain>
    </source>
</reference>
<name>A0A2T6C5H5_9FLAO</name>
<dbReference type="OrthoDB" id="1442677at2"/>
<dbReference type="Proteomes" id="UP000244090">
    <property type="component" value="Unassembled WGS sequence"/>
</dbReference>
<evidence type="ECO:0000313" key="1">
    <source>
        <dbReference type="EMBL" id="PTX63579.1"/>
    </source>
</evidence>
<dbReference type="RefSeq" id="WP_108112968.1">
    <property type="nucleotide sequence ID" value="NZ_QBKT01000001.1"/>
</dbReference>
<sequence>MKKCIVILLVLPLLCSGQEKKDFGFNFISLNPLSVYRSAKTGGLVISGDISFRFKENVFLLSGQFGSEIVILSDLNDSFSEVSLSWGKEFELADWLQTDIFIGLSYFYFKTPNFTIRGHDRNATVGVPITSKLKVMVSNNFSIGPQIRLSINSLHTIMSLGLAFQLDF</sequence>
<dbReference type="EMBL" id="QBKT01000001">
    <property type="protein sequence ID" value="PTX63579.1"/>
    <property type="molecule type" value="Genomic_DNA"/>
</dbReference>
<proteinExistence type="predicted"/>
<protein>
    <recommendedName>
        <fullName evidence="3">Outer membrane protein with beta-barrel domain</fullName>
    </recommendedName>
</protein>
<evidence type="ECO:0008006" key="3">
    <source>
        <dbReference type="Google" id="ProtNLM"/>
    </source>
</evidence>
<organism evidence="1 2">
    <name type="scientific">Kordia periserrulae</name>
    <dbReference type="NCBI Taxonomy" id="701523"/>
    <lineage>
        <taxon>Bacteria</taxon>
        <taxon>Pseudomonadati</taxon>
        <taxon>Bacteroidota</taxon>
        <taxon>Flavobacteriia</taxon>
        <taxon>Flavobacteriales</taxon>
        <taxon>Flavobacteriaceae</taxon>
        <taxon>Kordia</taxon>
    </lineage>
</organism>